<evidence type="ECO:0000313" key="2">
    <source>
        <dbReference type="EMBL" id="KYN34281.1"/>
    </source>
</evidence>
<evidence type="ECO:0000256" key="1">
    <source>
        <dbReference type="SAM" id="MobiDB-lite"/>
    </source>
</evidence>
<dbReference type="Proteomes" id="UP000078541">
    <property type="component" value="Unassembled WGS sequence"/>
</dbReference>
<protein>
    <submittedName>
        <fullName evidence="2">Uncharacterized protein</fullName>
    </submittedName>
</protein>
<evidence type="ECO:0000313" key="3">
    <source>
        <dbReference type="Proteomes" id="UP000078541"/>
    </source>
</evidence>
<reference evidence="2 3" key="1">
    <citation type="submission" date="2016-03" db="EMBL/GenBank/DDBJ databases">
        <title>Trachymyrmex septentrionalis WGS genome.</title>
        <authorList>
            <person name="Nygaard S."/>
            <person name="Hu H."/>
            <person name="Boomsma J."/>
            <person name="Zhang G."/>
        </authorList>
    </citation>
    <scope>NUCLEOTIDE SEQUENCE [LARGE SCALE GENOMIC DNA]</scope>
    <source>
        <strain evidence="2">Tsep2-gDNA-1</strain>
        <tissue evidence="2">Whole body</tissue>
    </source>
</reference>
<keyword evidence="3" id="KW-1185">Reference proteome</keyword>
<dbReference type="EMBL" id="KQ981864">
    <property type="protein sequence ID" value="KYN34281.1"/>
    <property type="molecule type" value="Genomic_DNA"/>
</dbReference>
<accession>A0A195F1M6</accession>
<proteinExistence type="predicted"/>
<gene>
    <name evidence="2" type="ORF">ALC56_11388</name>
</gene>
<feature type="region of interest" description="Disordered" evidence="1">
    <location>
        <begin position="99"/>
        <end position="133"/>
    </location>
</feature>
<organism evidence="2 3">
    <name type="scientific">Trachymyrmex septentrionalis</name>
    <dbReference type="NCBI Taxonomy" id="34720"/>
    <lineage>
        <taxon>Eukaryota</taxon>
        <taxon>Metazoa</taxon>
        <taxon>Ecdysozoa</taxon>
        <taxon>Arthropoda</taxon>
        <taxon>Hexapoda</taxon>
        <taxon>Insecta</taxon>
        <taxon>Pterygota</taxon>
        <taxon>Neoptera</taxon>
        <taxon>Endopterygota</taxon>
        <taxon>Hymenoptera</taxon>
        <taxon>Apocrita</taxon>
        <taxon>Aculeata</taxon>
        <taxon>Formicoidea</taxon>
        <taxon>Formicidae</taxon>
        <taxon>Myrmicinae</taxon>
        <taxon>Trachymyrmex</taxon>
    </lineage>
</organism>
<feature type="compositionally biased region" description="Basic and acidic residues" evidence="1">
    <location>
        <begin position="113"/>
        <end position="127"/>
    </location>
</feature>
<sequence>MRTCETGMKTKREDTGEDAWRATSVIRLCDYSCRIFEHARVRSRDIQYLERAKLFSREKRFNGKKRSDVQQEQSEKWYKRRRDSIDVAALVVGVAPPQESGARIARSSQVRSVEGEVKNGKGSRTEREEDDYSGSSVSEALMGVWRVTSPLQAGREGDFTIEESVERTEKHLAVHYAVHSIV</sequence>
<dbReference type="AlphaFoldDB" id="A0A195F1M6"/>
<name>A0A195F1M6_9HYME</name>